<protein>
    <submittedName>
        <fullName evidence="1">Uncharacterized protein</fullName>
    </submittedName>
</protein>
<evidence type="ECO:0000313" key="1">
    <source>
        <dbReference type="EMBL" id="KAL0111757.1"/>
    </source>
</evidence>
<sequence length="135" mass="15308">MHRAGCPLSRRASRWNSNDLYYLGRFSISTYSLRRFLRIVDFDTGRGLTRHRFGGGPESNLLLSVSLSATRLYPSPFRSAGEAAADFKRTRVSGSRSYRTVFVVPSRHYLSDRGNVLALSSINPSPRVRRSHDTR</sequence>
<dbReference type="EMBL" id="JADYXP020000013">
    <property type="protein sequence ID" value="KAL0111757.1"/>
    <property type="molecule type" value="Genomic_DNA"/>
</dbReference>
<keyword evidence="2" id="KW-1185">Reference proteome</keyword>
<reference evidence="1 2" key="1">
    <citation type="submission" date="2023-03" db="EMBL/GenBank/DDBJ databases">
        <title>High recombination rates correlate with genetic variation in Cardiocondyla obscurior ants.</title>
        <authorList>
            <person name="Errbii M."/>
        </authorList>
    </citation>
    <scope>NUCLEOTIDE SEQUENCE [LARGE SCALE GENOMIC DNA]</scope>
    <source>
        <strain evidence="1">Alpha-2009</strain>
        <tissue evidence="1">Whole body</tissue>
    </source>
</reference>
<dbReference type="AlphaFoldDB" id="A0AAW2FC51"/>
<organism evidence="1 2">
    <name type="scientific">Cardiocondyla obscurior</name>
    <dbReference type="NCBI Taxonomy" id="286306"/>
    <lineage>
        <taxon>Eukaryota</taxon>
        <taxon>Metazoa</taxon>
        <taxon>Ecdysozoa</taxon>
        <taxon>Arthropoda</taxon>
        <taxon>Hexapoda</taxon>
        <taxon>Insecta</taxon>
        <taxon>Pterygota</taxon>
        <taxon>Neoptera</taxon>
        <taxon>Endopterygota</taxon>
        <taxon>Hymenoptera</taxon>
        <taxon>Apocrita</taxon>
        <taxon>Aculeata</taxon>
        <taxon>Formicoidea</taxon>
        <taxon>Formicidae</taxon>
        <taxon>Myrmicinae</taxon>
        <taxon>Cardiocondyla</taxon>
    </lineage>
</organism>
<proteinExistence type="predicted"/>
<gene>
    <name evidence="1" type="ORF">PUN28_013149</name>
</gene>
<accession>A0AAW2FC51</accession>
<comment type="caution">
    <text evidence="1">The sequence shown here is derived from an EMBL/GenBank/DDBJ whole genome shotgun (WGS) entry which is preliminary data.</text>
</comment>
<name>A0AAW2FC51_9HYME</name>
<evidence type="ECO:0000313" key="2">
    <source>
        <dbReference type="Proteomes" id="UP001430953"/>
    </source>
</evidence>
<dbReference type="Proteomes" id="UP001430953">
    <property type="component" value="Unassembled WGS sequence"/>
</dbReference>